<reference evidence="2 3" key="1">
    <citation type="journal article" date="2011" name="BMC Genomics">
        <title>Genome-wide analysis of the role of GlnR in Streptomyces venezuelae provides new insights into global nitrogen regulation in actinomycetes.</title>
        <authorList>
            <person name="Pullan S.T."/>
            <person name="Bibb M.J."/>
            <person name="Merrick M."/>
        </authorList>
    </citation>
    <scope>NUCLEOTIDE SEQUENCE [LARGE SCALE GENOMIC DNA]</scope>
    <source>
        <strain evidence="2">ATCC 10712</strain>
    </source>
</reference>
<protein>
    <submittedName>
        <fullName evidence="2">Phosphoesterase</fullName>
    </submittedName>
</protein>
<dbReference type="KEGG" id="sve:SVEN_0014"/>
<dbReference type="STRING" id="953739.SVEN_0014"/>
<dbReference type="AlphaFoldDB" id="F2R356"/>
<dbReference type="Proteomes" id="UP000006854">
    <property type="component" value="Chromosome"/>
</dbReference>
<dbReference type="SUPFAM" id="SSF56300">
    <property type="entry name" value="Metallo-dependent phosphatases"/>
    <property type="match status" value="1"/>
</dbReference>
<feature type="compositionally biased region" description="Basic and acidic residues" evidence="1">
    <location>
        <begin position="155"/>
        <end position="167"/>
    </location>
</feature>
<feature type="compositionally biased region" description="Polar residues" evidence="1">
    <location>
        <begin position="88"/>
        <end position="100"/>
    </location>
</feature>
<name>F2R356_STRVP</name>
<dbReference type="eggNOG" id="COG0622">
    <property type="taxonomic scope" value="Bacteria"/>
</dbReference>
<dbReference type="Gene3D" id="3.60.21.10">
    <property type="match status" value="1"/>
</dbReference>
<keyword evidence="3" id="KW-1185">Reference proteome</keyword>
<feature type="region of interest" description="Disordered" evidence="1">
    <location>
        <begin position="154"/>
        <end position="176"/>
    </location>
</feature>
<accession>F2R356</accession>
<dbReference type="EMBL" id="FR845719">
    <property type="protein sequence ID" value="CCA53302.1"/>
    <property type="molecule type" value="Genomic_DNA"/>
</dbReference>
<feature type="region of interest" description="Disordered" evidence="1">
    <location>
        <begin position="86"/>
        <end position="141"/>
    </location>
</feature>
<evidence type="ECO:0000313" key="2">
    <source>
        <dbReference type="EMBL" id="CCA53302.1"/>
    </source>
</evidence>
<organism evidence="2 3">
    <name type="scientific">Streptomyces venezuelae (strain ATCC 10712 / CBS 650.69 / DSM 40230 / JCM 4526 / NBRC 13096 / PD 04745)</name>
    <dbReference type="NCBI Taxonomy" id="953739"/>
    <lineage>
        <taxon>Bacteria</taxon>
        <taxon>Bacillati</taxon>
        <taxon>Actinomycetota</taxon>
        <taxon>Actinomycetes</taxon>
        <taxon>Kitasatosporales</taxon>
        <taxon>Streptomycetaceae</taxon>
        <taxon>Streptomyces</taxon>
    </lineage>
</organism>
<dbReference type="InterPro" id="IPR029052">
    <property type="entry name" value="Metallo-depent_PP-like"/>
</dbReference>
<proteinExistence type="predicted"/>
<sequence length="176" mass="19339">MARMRLLLTSDTRLPARAASLPDYPLGSRRRLRRGPPEVAHAELGRSAVRGRARDLGAAAGREWRCVARFPDDDVLVFGHSHIPWDNSAGSLRLLNSGSPTDRRSHRRPDAAVELPRRRRPRQPDQNDQAPDVWPSRLRPAAAACPAGLTAELSLDERGGSAHREPHGIQAQLAPA</sequence>
<dbReference type="HOGENOM" id="CLU_1524351_0_0_11"/>
<evidence type="ECO:0000256" key="1">
    <source>
        <dbReference type="SAM" id="MobiDB-lite"/>
    </source>
</evidence>
<gene>
    <name evidence="2" type="ordered locus">SVEN_0014</name>
</gene>
<feature type="region of interest" description="Disordered" evidence="1">
    <location>
        <begin position="18"/>
        <end position="38"/>
    </location>
</feature>
<evidence type="ECO:0000313" key="3">
    <source>
        <dbReference type="Proteomes" id="UP000006854"/>
    </source>
</evidence>